<dbReference type="SUPFAM" id="SSF56954">
    <property type="entry name" value="Outer membrane efflux proteins (OEP)"/>
    <property type="match status" value="1"/>
</dbReference>
<dbReference type="GO" id="GO:0015562">
    <property type="term" value="F:efflux transmembrane transporter activity"/>
    <property type="evidence" value="ECO:0007669"/>
    <property type="project" value="InterPro"/>
</dbReference>
<proteinExistence type="predicted"/>
<gene>
    <name evidence="1" type="ORF">MNBD_GAMMA17-642</name>
</gene>
<dbReference type="EMBL" id="UOFQ01000139">
    <property type="protein sequence ID" value="VAW89520.1"/>
    <property type="molecule type" value="Genomic_DNA"/>
</dbReference>
<dbReference type="PANTHER" id="PTHR30203:SF24">
    <property type="entry name" value="BLR4935 PROTEIN"/>
    <property type="match status" value="1"/>
</dbReference>
<reference evidence="1" key="1">
    <citation type="submission" date="2018-06" db="EMBL/GenBank/DDBJ databases">
        <authorList>
            <person name="Zhirakovskaya E."/>
        </authorList>
    </citation>
    <scope>NUCLEOTIDE SEQUENCE</scope>
</reference>
<sequence>MYFQSRHRCNLFVRLCLAHALIFSALLSGVSSAQAAEVLSLQKAVAEALLANPGLAAIEARAKALAELPDQAEALPDPSLSLNILNLPLDTLSFSQEAMTQIQVGISQALPYPGKLALRSQAASQEARAAESDLQEKRLQLVRDVKTVWWNLYYLDRALEVIARNQILLKQFVNVAETRYTVGRGLQQDILLAQLELAQLSDSTLRVQNRRENEVVRLNVLMDHSVAATILLPASVDETLLTLVSATVLQQRAGAARPSLAAQSERMGAARSRVALAKEDYAPDFKVGAVYGLRSGNNPDGSSRADFGSIMFSMNLPLYAGSKQDRAVDQRSAEWAGQKYRLHDQRNRVASQVQQAMIDYRRASEQAQLFQQEIIPQARQTVDAMLAGYQVGNVDFLNLIRSQTTLYNYETQYWSALSAANQAMARLIAAVGEENIYE</sequence>
<dbReference type="InterPro" id="IPR003423">
    <property type="entry name" value="OMP_efflux"/>
</dbReference>
<evidence type="ECO:0000313" key="1">
    <source>
        <dbReference type="EMBL" id="VAW89520.1"/>
    </source>
</evidence>
<dbReference type="Pfam" id="PF02321">
    <property type="entry name" value="OEP"/>
    <property type="match status" value="2"/>
</dbReference>
<dbReference type="PANTHER" id="PTHR30203">
    <property type="entry name" value="OUTER MEMBRANE CATION EFFLUX PROTEIN"/>
    <property type="match status" value="1"/>
</dbReference>
<name>A0A3B0ZK92_9ZZZZ</name>
<dbReference type="InterPro" id="IPR010131">
    <property type="entry name" value="MdtP/NodT-like"/>
</dbReference>
<dbReference type="AlphaFoldDB" id="A0A3B0ZK92"/>
<accession>A0A3B0ZK92</accession>
<protein>
    <submittedName>
        <fullName evidence="1">Heavy metal RND efflux outer membrane protein, CzcC family</fullName>
    </submittedName>
</protein>
<organism evidence="1">
    <name type="scientific">hydrothermal vent metagenome</name>
    <dbReference type="NCBI Taxonomy" id="652676"/>
    <lineage>
        <taxon>unclassified sequences</taxon>
        <taxon>metagenomes</taxon>
        <taxon>ecological metagenomes</taxon>
    </lineage>
</organism>
<dbReference type="Gene3D" id="1.20.1600.10">
    <property type="entry name" value="Outer membrane efflux proteins (OEP)"/>
    <property type="match status" value="1"/>
</dbReference>